<dbReference type="Proteomes" id="UP000187203">
    <property type="component" value="Unassembled WGS sequence"/>
</dbReference>
<accession>A0A1R3H3R8</accession>
<sequence>MGHEAINFGMSELGDALNDELARTNLVNAFMSLQNLARNQADLLEKFSPSVRKRVEILKEIQGQYDELEAKFMEEKAAVVAKYQKLYEPLQAKRCDIVNGEAEGKDAEEILGVPDFWLTALKNNPVVGEAIQPIYDLEKEHKRKGRYNA</sequence>
<dbReference type="InterPro" id="IPR002164">
    <property type="entry name" value="NAP_family"/>
</dbReference>
<comment type="similarity">
    <text evidence="1 3">Belongs to the nucleosome assembly protein (NAP) family.</text>
</comment>
<evidence type="ECO:0000256" key="1">
    <source>
        <dbReference type="ARBA" id="ARBA00009947"/>
    </source>
</evidence>
<dbReference type="STRING" id="93759.A0A1R3H3R8"/>
<keyword evidence="2" id="KW-0143">Chaperone</keyword>
<dbReference type="InterPro" id="IPR037231">
    <property type="entry name" value="NAP-like_sf"/>
</dbReference>
<evidence type="ECO:0000256" key="3">
    <source>
        <dbReference type="RuleBase" id="RU003876"/>
    </source>
</evidence>
<dbReference type="GO" id="GO:0005634">
    <property type="term" value="C:nucleus"/>
    <property type="evidence" value="ECO:0007669"/>
    <property type="project" value="InterPro"/>
</dbReference>
<keyword evidence="5" id="KW-1185">Reference proteome</keyword>
<name>A0A1R3H3R8_9ROSI</name>
<dbReference type="SUPFAM" id="SSF143113">
    <property type="entry name" value="NAP-like"/>
    <property type="match status" value="1"/>
</dbReference>
<dbReference type="GO" id="GO:0000724">
    <property type="term" value="P:double-strand break repair via homologous recombination"/>
    <property type="evidence" value="ECO:0007669"/>
    <property type="project" value="UniProtKB-ARBA"/>
</dbReference>
<evidence type="ECO:0000313" key="5">
    <source>
        <dbReference type="Proteomes" id="UP000187203"/>
    </source>
</evidence>
<dbReference type="Gene3D" id="1.20.5.1500">
    <property type="match status" value="1"/>
</dbReference>
<evidence type="ECO:0000313" key="4">
    <source>
        <dbReference type="EMBL" id="OMO64969.1"/>
    </source>
</evidence>
<dbReference type="OrthoDB" id="1745951at2759"/>
<dbReference type="PANTHER" id="PTHR11875">
    <property type="entry name" value="TESTIS-SPECIFIC Y-ENCODED PROTEIN"/>
    <property type="match status" value="1"/>
</dbReference>
<dbReference type="GO" id="GO:0006334">
    <property type="term" value="P:nucleosome assembly"/>
    <property type="evidence" value="ECO:0007669"/>
    <property type="project" value="InterPro"/>
</dbReference>
<dbReference type="AlphaFoldDB" id="A0A1R3H3R8"/>
<gene>
    <name evidence="4" type="ORF">COLO4_31666</name>
</gene>
<protein>
    <submittedName>
        <fullName evidence="4">Nucleosome assembly protein (NAP)</fullName>
    </submittedName>
</protein>
<reference evidence="5" key="1">
    <citation type="submission" date="2013-09" db="EMBL/GenBank/DDBJ databases">
        <title>Corchorus olitorius genome sequencing.</title>
        <authorList>
            <person name="Alam M."/>
            <person name="Haque M.S."/>
            <person name="Islam M.S."/>
            <person name="Emdad E.M."/>
            <person name="Islam M.M."/>
            <person name="Ahmed B."/>
            <person name="Halim A."/>
            <person name="Hossen Q.M.M."/>
            <person name="Hossain M.Z."/>
            <person name="Ahmed R."/>
            <person name="Khan M.M."/>
            <person name="Islam R."/>
            <person name="Rashid M.M."/>
            <person name="Khan S.A."/>
            <person name="Rahman M.S."/>
            <person name="Alam M."/>
            <person name="Yahiya A.S."/>
            <person name="Khan M.S."/>
            <person name="Azam M.S."/>
            <person name="Haque T."/>
            <person name="Lashkar M.Z.H."/>
            <person name="Akhand A.I."/>
            <person name="Morshed G."/>
            <person name="Roy S."/>
            <person name="Uddin K.S."/>
            <person name="Rabeya T."/>
            <person name="Hossain A.S."/>
            <person name="Chowdhury A."/>
            <person name="Snigdha A.R."/>
            <person name="Mortoza M.S."/>
            <person name="Matin S.A."/>
            <person name="Hoque S.M.E."/>
            <person name="Islam M.K."/>
            <person name="Roy D.K."/>
            <person name="Haider R."/>
            <person name="Moosa M.M."/>
            <person name="Elias S.M."/>
            <person name="Hasan A.M."/>
            <person name="Jahan S."/>
            <person name="Shafiuddin M."/>
            <person name="Mahmood N."/>
            <person name="Shommy N.S."/>
        </authorList>
    </citation>
    <scope>NUCLEOTIDE SEQUENCE [LARGE SCALE GENOMIC DNA]</scope>
    <source>
        <strain evidence="5">cv. O-4</strain>
    </source>
</reference>
<dbReference type="EMBL" id="AWUE01020865">
    <property type="protein sequence ID" value="OMO64969.1"/>
    <property type="molecule type" value="Genomic_DNA"/>
</dbReference>
<organism evidence="4 5">
    <name type="scientific">Corchorus olitorius</name>
    <dbReference type="NCBI Taxonomy" id="93759"/>
    <lineage>
        <taxon>Eukaryota</taxon>
        <taxon>Viridiplantae</taxon>
        <taxon>Streptophyta</taxon>
        <taxon>Embryophyta</taxon>
        <taxon>Tracheophyta</taxon>
        <taxon>Spermatophyta</taxon>
        <taxon>Magnoliopsida</taxon>
        <taxon>eudicotyledons</taxon>
        <taxon>Gunneridae</taxon>
        <taxon>Pentapetalae</taxon>
        <taxon>rosids</taxon>
        <taxon>malvids</taxon>
        <taxon>Malvales</taxon>
        <taxon>Malvaceae</taxon>
        <taxon>Grewioideae</taxon>
        <taxon>Apeibeae</taxon>
        <taxon>Corchorus</taxon>
    </lineage>
</organism>
<dbReference type="GO" id="GO:0042393">
    <property type="term" value="F:histone binding"/>
    <property type="evidence" value="ECO:0007669"/>
    <property type="project" value="UniProtKB-ARBA"/>
</dbReference>
<dbReference type="FunFam" id="1.20.5.1500:FF:000001">
    <property type="entry name" value="Nucleosome assembly protein 1-like 1"/>
    <property type="match status" value="1"/>
</dbReference>
<proteinExistence type="inferred from homology"/>
<evidence type="ECO:0000256" key="2">
    <source>
        <dbReference type="ARBA" id="ARBA00023186"/>
    </source>
</evidence>
<comment type="caution">
    <text evidence="4">The sequence shown here is derived from an EMBL/GenBank/DDBJ whole genome shotgun (WGS) entry which is preliminary data.</text>
</comment>
<dbReference type="Pfam" id="PF00956">
    <property type="entry name" value="NAP"/>
    <property type="match status" value="1"/>
</dbReference>